<dbReference type="Proteomes" id="UP000308600">
    <property type="component" value="Unassembled WGS sequence"/>
</dbReference>
<proteinExistence type="predicted"/>
<reference evidence="1 2" key="1">
    <citation type="journal article" date="2019" name="Nat. Ecol. Evol.">
        <title>Megaphylogeny resolves global patterns of mushroom evolution.</title>
        <authorList>
            <person name="Varga T."/>
            <person name="Krizsan K."/>
            <person name="Foldi C."/>
            <person name="Dima B."/>
            <person name="Sanchez-Garcia M."/>
            <person name="Sanchez-Ramirez S."/>
            <person name="Szollosi G.J."/>
            <person name="Szarkandi J.G."/>
            <person name="Papp V."/>
            <person name="Albert L."/>
            <person name="Andreopoulos W."/>
            <person name="Angelini C."/>
            <person name="Antonin V."/>
            <person name="Barry K.W."/>
            <person name="Bougher N.L."/>
            <person name="Buchanan P."/>
            <person name="Buyck B."/>
            <person name="Bense V."/>
            <person name="Catcheside P."/>
            <person name="Chovatia M."/>
            <person name="Cooper J."/>
            <person name="Damon W."/>
            <person name="Desjardin D."/>
            <person name="Finy P."/>
            <person name="Geml J."/>
            <person name="Haridas S."/>
            <person name="Hughes K."/>
            <person name="Justo A."/>
            <person name="Karasinski D."/>
            <person name="Kautmanova I."/>
            <person name="Kiss B."/>
            <person name="Kocsube S."/>
            <person name="Kotiranta H."/>
            <person name="LaButti K.M."/>
            <person name="Lechner B.E."/>
            <person name="Liimatainen K."/>
            <person name="Lipzen A."/>
            <person name="Lukacs Z."/>
            <person name="Mihaltcheva S."/>
            <person name="Morgado L.N."/>
            <person name="Niskanen T."/>
            <person name="Noordeloos M.E."/>
            <person name="Ohm R.A."/>
            <person name="Ortiz-Santana B."/>
            <person name="Ovrebo C."/>
            <person name="Racz N."/>
            <person name="Riley R."/>
            <person name="Savchenko A."/>
            <person name="Shiryaev A."/>
            <person name="Soop K."/>
            <person name="Spirin V."/>
            <person name="Szebenyi C."/>
            <person name="Tomsovsky M."/>
            <person name="Tulloss R.E."/>
            <person name="Uehling J."/>
            <person name="Grigoriev I.V."/>
            <person name="Vagvolgyi C."/>
            <person name="Papp T."/>
            <person name="Martin F.M."/>
            <person name="Miettinen O."/>
            <person name="Hibbett D.S."/>
            <person name="Nagy L.G."/>
        </authorList>
    </citation>
    <scope>NUCLEOTIDE SEQUENCE [LARGE SCALE GENOMIC DNA]</scope>
    <source>
        <strain evidence="1 2">NL-1719</strain>
    </source>
</reference>
<gene>
    <name evidence="1" type="ORF">BDN72DRAFT_881939</name>
</gene>
<protein>
    <submittedName>
        <fullName evidence="1">HCP-like protein</fullName>
    </submittedName>
</protein>
<evidence type="ECO:0000313" key="1">
    <source>
        <dbReference type="EMBL" id="TFK63725.1"/>
    </source>
</evidence>
<name>A0ACD3AE72_9AGAR</name>
<dbReference type="EMBL" id="ML208508">
    <property type="protein sequence ID" value="TFK63725.1"/>
    <property type="molecule type" value="Genomic_DNA"/>
</dbReference>
<sequence>MSAPPVPPVPPRPYYSENDNQPPPPPPPLPPLPADLRHQNNGDPPPHFEDPLAAPKPFRFDPSIPTNMARTLDDQLYQQEIRPAPSNNAVNYGFVVPNQITNRPGTTPLPPPQGANWSPWTAQAQAQQQPYASPLPPPPAPPIASPPLFNAPNPYGSSPQQQPASLPYPCSSGVDNMSNSFSSLTFGKPNPTLQRSSSAHASYGPPPKAPTPPTVSGSLTAPMPTLSQLTQAAPTIQTPSHDPALKMTWCRDVFFLIERSIGANTSNDPPVGPISIPDPQLARLAQIAVPIVLQLSNVQQTPLPPWAAEAIYYRATFSASGAYPEHILHNPRLAFKDFEVSARGGYVQGWFRLGRDYENFNDASHARDCFERGVKLGSESCCYRMGMAHLMGQLGLPASQEAAIPLLHRAATLASTSTPQPAYVYALLLLGEFTQLPTPLPTSIFSLYIPSTSSSPLEARKHLERAAYLGFAPAQYKLGHAYEFAQPPFPFDPLLSVQYYSLASQQGEVEADMALSKWFLCGSGETAGTAGGFDKDEGLAWTFAEKAAKKGLPSAEFAMGYYAEVGVGGPKDLGSAIKWYTRARDHGNQDAVERLKELTKPEGPQALSRQEHDSITENKLVRKRTQAKQRSDTVGGPNAGGYPPPPGYGAGRGQPQPQQQPHQPQPHQRKDSQQVVEMIRQNSMQGYPSHPSQQPPPHLQGGGGRHPHHAHTVSTSSSSSSSDQQRLPSGPGTGGGGGPGPGGPGGGRLPTMQEERPYGNPSRPQTAGSTSSSSSHQQHFPGANRYQLSDAPAPGEFGSSPGGGRGRPPGGGAGTPVGQRPPGTGRGRGVHVSGGVGVGVGGPGGPGRGGGSPPLGPPSGAGAGGGFGGGAGGGGGGGGPPPKKQGATTFAELGFQGAKAEDKECVIM</sequence>
<accession>A0ACD3AE72</accession>
<evidence type="ECO:0000313" key="2">
    <source>
        <dbReference type="Proteomes" id="UP000308600"/>
    </source>
</evidence>
<organism evidence="1 2">
    <name type="scientific">Pluteus cervinus</name>
    <dbReference type="NCBI Taxonomy" id="181527"/>
    <lineage>
        <taxon>Eukaryota</taxon>
        <taxon>Fungi</taxon>
        <taxon>Dikarya</taxon>
        <taxon>Basidiomycota</taxon>
        <taxon>Agaricomycotina</taxon>
        <taxon>Agaricomycetes</taxon>
        <taxon>Agaricomycetidae</taxon>
        <taxon>Agaricales</taxon>
        <taxon>Pluteineae</taxon>
        <taxon>Pluteaceae</taxon>
        <taxon>Pluteus</taxon>
    </lineage>
</organism>
<keyword evidence="2" id="KW-1185">Reference proteome</keyword>